<dbReference type="Proteomes" id="UP000540989">
    <property type="component" value="Unassembled WGS sequence"/>
</dbReference>
<name>A0A7W8E7C8_9BACT</name>
<gene>
    <name evidence="1" type="ORF">HDF16_006313</name>
</gene>
<evidence type="ECO:0000313" key="2">
    <source>
        <dbReference type="Proteomes" id="UP000540989"/>
    </source>
</evidence>
<sequence>MEMTGLWKSIKLFHLVPTALWKTAKLLPSPTLPQPTTARLSVSGTEAKTKHSNVLQFCNFSQTKQRFPATAIILNPSGDDL</sequence>
<comment type="caution">
    <text evidence="1">The sequence shown here is derived from an EMBL/GenBank/DDBJ whole genome shotgun (WGS) entry which is preliminary data.</text>
</comment>
<proteinExistence type="predicted"/>
<evidence type="ECO:0000313" key="1">
    <source>
        <dbReference type="EMBL" id="MBB5061577.1"/>
    </source>
</evidence>
<reference evidence="1 2" key="1">
    <citation type="submission" date="2020-08" db="EMBL/GenBank/DDBJ databases">
        <title>Genomic Encyclopedia of Type Strains, Phase IV (KMG-V): Genome sequencing to study the core and pangenomes of soil and plant-associated prokaryotes.</title>
        <authorList>
            <person name="Whitman W."/>
        </authorList>
    </citation>
    <scope>NUCLEOTIDE SEQUENCE [LARGE SCALE GENOMIC DNA]</scope>
    <source>
        <strain evidence="1 2">M8UP14</strain>
    </source>
</reference>
<keyword evidence="2" id="KW-1185">Reference proteome</keyword>
<accession>A0A7W8E7C8</accession>
<dbReference type="EMBL" id="JACHIP010000055">
    <property type="protein sequence ID" value="MBB5061577.1"/>
    <property type="molecule type" value="Genomic_DNA"/>
</dbReference>
<organism evidence="1 2">
    <name type="scientific">Granulicella aggregans</name>
    <dbReference type="NCBI Taxonomy" id="474949"/>
    <lineage>
        <taxon>Bacteria</taxon>
        <taxon>Pseudomonadati</taxon>
        <taxon>Acidobacteriota</taxon>
        <taxon>Terriglobia</taxon>
        <taxon>Terriglobales</taxon>
        <taxon>Acidobacteriaceae</taxon>
        <taxon>Granulicella</taxon>
    </lineage>
</organism>
<dbReference type="AlphaFoldDB" id="A0A7W8E7C8"/>
<protein>
    <submittedName>
        <fullName evidence="1">Uncharacterized protein</fullName>
    </submittedName>
</protein>